<evidence type="ECO:0000256" key="2">
    <source>
        <dbReference type="ARBA" id="ARBA00023125"/>
    </source>
</evidence>
<reference evidence="6" key="1">
    <citation type="submission" date="2022-04" db="EMBL/GenBank/DDBJ databases">
        <title>Human microbiome associated bacterial genomes.</title>
        <authorList>
            <person name="Sandstrom S."/>
            <person name="Salamzade R."/>
            <person name="Kalan L.R."/>
        </authorList>
    </citation>
    <scope>NUCLEOTIDE SEQUENCE</scope>
    <source>
        <strain evidence="6">P3-SID1762</strain>
    </source>
</reference>
<name>A0AAW5Q2X1_9ACTN</name>
<dbReference type="Gene3D" id="1.10.490.50">
    <property type="entry name" value="Antibiotic binding domain of TipA-like multidrug resistance regulators"/>
    <property type="match status" value="1"/>
</dbReference>
<dbReference type="Proteomes" id="UP001206890">
    <property type="component" value="Unassembled WGS sequence"/>
</dbReference>
<keyword evidence="3" id="KW-0010">Activator</keyword>
<keyword evidence="4" id="KW-0804">Transcription</keyword>
<dbReference type="AlphaFoldDB" id="A0AAW5Q2X1"/>
<dbReference type="PANTHER" id="PTHR30204:SF90">
    <property type="entry name" value="HTH-TYPE TRANSCRIPTIONAL ACTIVATOR MTA"/>
    <property type="match status" value="1"/>
</dbReference>
<accession>A0AAW5Q2X1</accession>
<organism evidence="6 7">
    <name type="scientific">Dietzia cinnamea</name>
    <dbReference type="NCBI Taxonomy" id="321318"/>
    <lineage>
        <taxon>Bacteria</taxon>
        <taxon>Bacillati</taxon>
        <taxon>Actinomycetota</taxon>
        <taxon>Actinomycetes</taxon>
        <taxon>Mycobacteriales</taxon>
        <taxon>Dietziaceae</taxon>
        <taxon>Dietzia</taxon>
    </lineage>
</organism>
<dbReference type="Pfam" id="PF07739">
    <property type="entry name" value="TipAS"/>
    <property type="match status" value="1"/>
</dbReference>
<dbReference type="SUPFAM" id="SSF46955">
    <property type="entry name" value="Putative DNA-binding domain"/>
    <property type="match status" value="1"/>
</dbReference>
<comment type="caution">
    <text evidence="6">The sequence shown here is derived from an EMBL/GenBank/DDBJ whole genome shotgun (WGS) entry which is preliminary data.</text>
</comment>
<evidence type="ECO:0000256" key="4">
    <source>
        <dbReference type="ARBA" id="ARBA00023163"/>
    </source>
</evidence>
<dbReference type="InterPro" id="IPR036244">
    <property type="entry name" value="TipA-like_antibiotic-bd"/>
</dbReference>
<dbReference type="GO" id="GO:0003677">
    <property type="term" value="F:DNA binding"/>
    <property type="evidence" value="ECO:0007669"/>
    <property type="project" value="UniProtKB-KW"/>
</dbReference>
<dbReference type="InterPro" id="IPR012925">
    <property type="entry name" value="TipAS_dom"/>
</dbReference>
<dbReference type="InterPro" id="IPR009061">
    <property type="entry name" value="DNA-bd_dom_put_sf"/>
</dbReference>
<feature type="domain" description="HTH merR-type" evidence="5">
    <location>
        <begin position="20"/>
        <end position="89"/>
    </location>
</feature>
<dbReference type="CDD" id="cd01106">
    <property type="entry name" value="HTH_TipAL-Mta"/>
    <property type="match status" value="1"/>
</dbReference>
<proteinExistence type="predicted"/>
<dbReference type="Pfam" id="PF13411">
    <property type="entry name" value="MerR_1"/>
    <property type="match status" value="1"/>
</dbReference>
<evidence type="ECO:0000256" key="1">
    <source>
        <dbReference type="ARBA" id="ARBA00023015"/>
    </source>
</evidence>
<keyword evidence="2" id="KW-0238">DNA-binding</keyword>
<dbReference type="SUPFAM" id="SSF89082">
    <property type="entry name" value="Antibiotic binding domain of TipA-like multidrug resistance regulators"/>
    <property type="match status" value="1"/>
</dbReference>
<evidence type="ECO:0000256" key="3">
    <source>
        <dbReference type="ARBA" id="ARBA00023159"/>
    </source>
</evidence>
<dbReference type="PRINTS" id="PR00040">
    <property type="entry name" value="HTHMERR"/>
</dbReference>
<sequence>MTTHEGDGTPAPDGTRGSAGLTVGAAAALVGVSVRTLHHWDRIGLARASGRTWSDYRVYDDNDIARLHRVLVYRELGFPLAEIGALLDDPEVNERAHLNRQRRLLVERISHLQEMVSAVDRLKEAIDVNAPLTPEDRAEIFGTDWDPNWQDEAAERWGDTPQWEQSQQRTAKMSKEEWKRVKAETESLNADLAAAKRAGVDPGSAEAAALVERHRASISQFYDCSRSMQVLLARMYRQDERFAATYEALEPGLTDWLVAAVEAGARAHGVDPDTATWD</sequence>
<dbReference type="PANTHER" id="PTHR30204">
    <property type="entry name" value="REDOX-CYCLING DRUG-SENSING TRANSCRIPTIONAL ACTIVATOR SOXR"/>
    <property type="match status" value="1"/>
</dbReference>
<evidence type="ECO:0000313" key="7">
    <source>
        <dbReference type="Proteomes" id="UP001206890"/>
    </source>
</evidence>
<dbReference type="EMBL" id="JALXTC010000005">
    <property type="protein sequence ID" value="MCT2116570.1"/>
    <property type="molecule type" value="Genomic_DNA"/>
</dbReference>
<dbReference type="PROSITE" id="PS50937">
    <property type="entry name" value="HTH_MERR_2"/>
    <property type="match status" value="1"/>
</dbReference>
<gene>
    <name evidence="6" type="ORF">M3D93_02180</name>
</gene>
<dbReference type="InterPro" id="IPR047057">
    <property type="entry name" value="MerR_fam"/>
</dbReference>
<dbReference type="Gene3D" id="1.10.1660.10">
    <property type="match status" value="1"/>
</dbReference>
<dbReference type="GO" id="GO:0003700">
    <property type="term" value="F:DNA-binding transcription factor activity"/>
    <property type="evidence" value="ECO:0007669"/>
    <property type="project" value="InterPro"/>
</dbReference>
<evidence type="ECO:0000313" key="6">
    <source>
        <dbReference type="EMBL" id="MCT2116570.1"/>
    </source>
</evidence>
<dbReference type="RefSeq" id="WP_061914213.1">
    <property type="nucleotide sequence ID" value="NZ_JALXRO010000054.1"/>
</dbReference>
<keyword evidence="1" id="KW-0805">Transcription regulation</keyword>
<evidence type="ECO:0000259" key="5">
    <source>
        <dbReference type="PROSITE" id="PS50937"/>
    </source>
</evidence>
<dbReference type="InterPro" id="IPR000551">
    <property type="entry name" value="MerR-type_HTH_dom"/>
</dbReference>
<dbReference type="SMART" id="SM00422">
    <property type="entry name" value="HTH_MERR"/>
    <property type="match status" value="1"/>
</dbReference>
<protein>
    <submittedName>
        <fullName evidence="6">MerR family transcriptional regulator</fullName>
    </submittedName>
</protein>